<evidence type="ECO:0000313" key="3">
    <source>
        <dbReference type="Proteomes" id="UP001178507"/>
    </source>
</evidence>
<reference evidence="2" key="1">
    <citation type="submission" date="2023-08" db="EMBL/GenBank/DDBJ databases">
        <authorList>
            <person name="Chen Y."/>
            <person name="Shah S."/>
            <person name="Dougan E. K."/>
            <person name="Thang M."/>
            <person name="Chan C."/>
        </authorList>
    </citation>
    <scope>NUCLEOTIDE SEQUENCE</scope>
</reference>
<evidence type="ECO:0000256" key="1">
    <source>
        <dbReference type="SAM" id="MobiDB-lite"/>
    </source>
</evidence>
<keyword evidence="3" id="KW-1185">Reference proteome</keyword>
<dbReference type="AlphaFoldDB" id="A0AA36N402"/>
<gene>
    <name evidence="2" type="ORF">EVOR1521_LOCUS21776</name>
</gene>
<protein>
    <submittedName>
        <fullName evidence="2">Uncharacterized protein</fullName>
    </submittedName>
</protein>
<comment type="caution">
    <text evidence="2">The sequence shown here is derived from an EMBL/GenBank/DDBJ whole genome shotgun (WGS) entry which is preliminary data.</text>
</comment>
<dbReference type="Proteomes" id="UP001178507">
    <property type="component" value="Unassembled WGS sequence"/>
</dbReference>
<name>A0AA36N402_9DINO</name>
<proteinExistence type="predicted"/>
<organism evidence="2 3">
    <name type="scientific">Effrenium voratum</name>
    <dbReference type="NCBI Taxonomy" id="2562239"/>
    <lineage>
        <taxon>Eukaryota</taxon>
        <taxon>Sar</taxon>
        <taxon>Alveolata</taxon>
        <taxon>Dinophyceae</taxon>
        <taxon>Suessiales</taxon>
        <taxon>Symbiodiniaceae</taxon>
        <taxon>Effrenium</taxon>
    </lineage>
</organism>
<feature type="region of interest" description="Disordered" evidence="1">
    <location>
        <begin position="1"/>
        <end position="91"/>
    </location>
</feature>
<dbReference type="EMBL" id="CAUJNA010003280">
    <property type="protein sequence ID" value="CAJ1397835.1"/>
    <property type="molecule type" value="Genomic_DNA"/>
</dbReference>
<accession>A0AA36N402</accession>
<sequence length="235" mass="26246">MATRRAEAAGQARLRASPQARRASEELAPWPTPLKTHRGDRDKTRDLRLAPPFPAPKTARGERRSPVSSPRPSPLRPDSPAKLARTQKAVTSPALPAATLLQKRQMDAKVQRLHFVESVRAHQVPVLSLEVFGAQAPFPDQPSRSRPGEGEEFFTPRSYLPDFTTLAEARFDFKQRVGAVQRSCRFSATIFERLDDLKEHMASRSTSCGSCEETPVAEQLDHIQRTAEELLSRFA</sequence>
<feature type="compositionally biased region" description="Basic and acidic residues" evidence="1">
    <location>
        <begin position="37"/>
        <end position="48"/>
    </location>
</feature>
<evidence type="ECO:0000313" key="2">
    <source>
        <dbReference type="EMBL" id="CAJ1397835.1"/>
    </source>
</evidence>